<organism evidence="3 4">
    <name type="scientific">Ectopseudomonas oleovorans</name>
    <name type="common">Pseudomonas oleovorans</name>
    <dbReference type="NCBI Taxonomy" id="301"/>
    <lineage>
        <taxon>Bacteria</taxon>
        <taxon>Pseudomonadati</taxon>
        <taxon>Pseudomonadota</taxon>
        <taxon>Gammaproteobacteria</taxon>
        <taxon>Pseudomonadales</taxon>
        <taxon>Pseudomonadaceae</taxon>
        <taxon>Ectopseudomonas</taxon>
    </lineage>
</organism>
<evidence type="ECO:0000313" key="4">
    <source>
        <dbReference type="Proteomes" id="UP000265836"/>
    </source>
</evidence>
<dbReference type="InterPro" id="IPR006047">
    <property type="entry name" value="GH13_cat_dom"/>
</dbReference>
<dbReference type="InterPro" id="IPR012767">
    <property type="entry name" value="Trehalose_TreY"/>
</dbReference>
<reference evidence="3 4" key="1">
    <citation type="submission" date="2018-08" db="EMBL/GenBank/DDBJ databases">
        <title>Genome sequencing of rice bacterial endophytes.</title>
        <authorList>
            <person name="Venturi V."/>
        </authorList>
    </citation>
    <scope>NUCLEOTIDE SEQUENCE [LARGE SCALE GENOMIC DNA]</scope>
    <source>
        <strain evidence="3 4">E1205</strain>
    </source>
</reference>
<dbReference type="Gene3D" id="1.10.10.470">
    <property type="entry name" value="Maltooligosyl trehalose synthase, domain 4"/>
    <property type="match status" value="1"/>
</dbReference>
<dbReference type="NCBIfam" id="TIGR02401">
    <property type="entry name" value="trehalose_TreY"/>
    <property type="match status" value="1"/>
</dbReference>
<dbReference type="Gene3D" id="3.30.1590.10">
    <property type="entry name" value="Maltooligosyl trehalose synthase, domain 2"/>
    <property type="match status" value="1"/>
</dbReference>
<dbReference type="Proteomes" id="UP000265836">
    <property type="component" value="Unassembled WGS sequence"/>
</dbReference>
<protein>
    <submittedName>
        <fullName evidence="3">Maltooligosyl trehalose synthase</fullName>
    </submittedName>
</protein>
<sequence>MTELRATLRLQLHKGFTLGDAAAQVPYMAKLGISHLYASPILTARPGSQHGYDVIDPSQVNPELGGEEALVHLVDTLREHDMGLIVDIVPNHMAVGGDGNPWWLDVLEWGQNSPYAAFFDIQWQSHDPLLSGQLLVPFLRTDYGEALREGTLELHFEAACGRFHAQHFEHRLPLTPPSYDSILRASDDPALRALGQRFARLGRENNSRAEAQRLCVELAALAEKVAPLLAHFQGRDEVTQKRLHALLERQHYRVASWRTAADDINWRRFFDINELGALRAEHLAVFEQTHAKVFELIERGLIDGLRIDHIDGLANPRAYCSRLRRRISRLRGDAPFPIFVEKILGHGELLPQAWPVDGSTGYEFMNQVSLLQHDPHGELPLGKLWQEISGRPTAFDDEVRQARRLVLEGSLAGDLEEVAQRLLHVARHDIATRDLTLGAIRRALRELIVHFPVYRTYAQACGRSQQDRRFFQQALDGARQTLAEADWPLLSHLDDWLGGAALRALPPGRARRLRAQALTRFQQLTSPVAAKAVEDTALYRAGVLLSRYDVGFDAEHFSATVERFHQACRERAAQHPRNLLATATHDHKRGEDCRARLAVLSERAAWYAERVRHWRQLAQALRTSGTAQAPDGGEEAILYQAIIGSWPLGLRPDDTEGLQHYLQRLLGWQRKALREAKLNSTWSAPNEAYEAACADFLRCLLCEPAGQPLRNELAATVAAIAPAGALNALVQCVLRLTTPGVPDLYQGCEFWDFSLVDPDNRRPVDFSVRLSALQSDDTPAGKLASWQDGRIKQWLIQQTLALRAAQPQLFSQGSYHPLGVVGEHAGQVLAFLRSHGDEHLLVIVPRLAAGLLGKHDTPHVPAQRWGDTTVVLPDELRTWQATGLLGPCRSESSQVGLRVAEALAEFPVNLIRLEPRAGTDEAQTSDKHSPSSQEPRHEHR</sequence>
<dbReference type="InterPro" id="IPR013797">
    <property type="entry name" value="Maltooligo_trehalose_synth_4"/>
</dbReference>
<dbReference type="CDD" id="cd11336">
    <property type="entry name" value="AmyAc_MTSase"/>
    <property type="match status" value="1"/>
</dbReference>
<evidence type="ECO:0000259" key="2">
    <source>
        <dbReference type="SMART" id="SM00642"/>
    </source>
</evidence>
<dbReference type="PANTHER" id="PTHR10357:SF216">
    <property type="entry name" value="MALTOOLIGOSYL TREHALOSE SYNTHASE-RELATED"/>
    <property type="match status" value="1"/>
</dbReference>
<proteinExistence type="predicted"/>
<comment type="caution">
    <text evidence="3">The sequence shown here is derived from an EMBL/GenBank/DDBJ whole genome shotgun (WGS) entry which is preliminary data.</text>
</comment>
<evidence type="ECO:0000256" key="1">
    <source>
        <dbReference type="SAM" id="MobiDB-lite"/>
    </source>
</evidence>
<dbReference type="PANTHER" id="PTHR10357">
    <property type="entry name" value="ALPHA-AMYLASE FAMILY MEMBER"/>
    <property type="match status" value="1"/>
</dbReference>
<name>A0A397NK95_ECTOL</name>
<evidence type="ECO:0000313" key="3">
    <source>
        <dbReference type="EMBL" id="RIA35973.1"/>
    </source>
</evidence>
<dbReference type="SUPFAM" id="SSF51445">
    <property type="entry name" value="(Trans)glycosidases"/>
    <property type="match status" value="1"/>
</dbReference>
<dbReference type="EMBL" id="QXDA01000001">
    <property type="protein sequence ID" value="RIA35973.1"/>
    <property type="molecule type" value="Genomic_DNA"/>
</dbReference>
<dbReference type="Pfam" id="PF00128">
    <property type="entry name" value="Alpha-amylase"/>
    <property type="match status" value="1"/>
</dbReference>
<dbReference type="GO" id="GO:0030980">
    <property type="term" value="P:alpha-glucan catabolic process"/>
    <property type="evidence" value="ECO:0007669"/>
    <property type="project" value="TreeGrafter"/>
</dbReference>
<feature type="domain" description="Glycosyl hydrolase family 13 catalytic" evidence="2">
    <location>
        <begin position="11"/>
        <end position="479"/>
    </location>
</feature>
<dbReference type="GO" id="GO:0005992">
    <property type="term" value="P:trehalose biosynthetic process"/>
    <property type="evidence" value="ECO:0007669"/>
    <property type="project" value="TreeGrafter"/>
</dbReference>
<feature type="region of interest" description="Disordered" evidence="1">
    <location>
        <begin position="914"/>
        <end position="940"/>
    </location>
</feature>
<dbReference type="InterPro" id="IPR017853">
    <property type="entry name" value="GH"/>
</dbReference>
<dbReference type="SMART" id="SM00642">
    <property type="entry name" value="Aamy"/>
    <property type="match status" value="1"/>
</dbReference>
<gene>
    <name evidence="3" type="ORF">DFO61_0429</name>
</gene>
<dbReference type="AlphaFoldDB" id="A0A397NK95"/>
<dbReference type="RefSeq" id="WP_119691294.1">
    <property type="nucleotide sequence ID" value="NZ_QXDA01000001.1"/>
</dbReference>
<accession>A0A397NK95</accession>
<dbReference type="GO" id="GO:0047470">
    <property type="term" value="F:(1,4)-alpha-D-glucan 1-alpha-D-glucosylmutase activity"/>
    <property type="evidence" value="ECO:0007669"/>
    <property type="project" value="TreeGrafter"/>
</dbReference>
<dbReference type="Gene3D" id="3.20.20.80">
    <property type="entry name" value="Glycosidases"/>
    <property type="match status" value="3"/>
</dbReference>
<dbReference type="NCBIfam" id="NF011086">
    <property type="entry name" value="PRK14511.1-3"/>
    <property type="match status" value="1"/>
</dbReference>